<accession>A0A9X5B3T6</accession>
<evidence type="ECO:0000313" key="3">
    <source>
        <dbReference type="Proteomes" id="UP000460751"/>
    </source>
</evidence>
<keyword evidence="3" id="KW-1185">Reference proteome</keyword>
<dbReference type="RefSeq" id="WP_160898149.1">
    <property type="nucleotide sequence ID" value="NZ_WMEX01000002.1"/>
</dbReference>
<evidence type="ECO:0000313" key="2">
    <source>
        <dbReference type="EMBL" id="MYL25840.1"/>
    </source>
</evidence>
<dbReference type="EMBL" id="WMEX01000002">
    <property type="protein sequence ID" value="MYL25840.1"/>
    <property type="molecule type" value="Genomic_DNA"/>
</dbReference>
<gene>
    <name evidence="2" type="ORF">GLW01_03445</name>
</gene>
<proteinExistence type="predicted"/>
<sequence>MTESTAGRLPIALLALRLGVFIVMVMWTLDKLVQPEHTAGVFANFYGLSGLGPSIFMLLGVAQLVLVLAFVAGAFRRLTYGLIFLLHTVSTLSSWAQYLDAFNNLLFFAAWPMLAACFALYLLRDQDTLFSIDAARSAKR</sequence>
<keyword evidence="1" id="KW-1133">Transmembrane helix</keyword>
<feature type="transmembrane region" description="Helical" evidence="1">
    <location>
        <begin position="49"/>
        <end position="71"/>
    </location>
</feature>
<comment type="caution">
    <text evidence="2">The sequence shown here is derived from an EMBL/GenBank/DDBJ whole genome shotgun (WGS) entry which is preliminary data.</text>
</comment>
<feature type="transmembrane region" description="Helical" evidence="1">
    <location>
        <begin position="78"/>
        <end position="99"/>
    </location>
</feature>
<organism evidence="2 3">
    <name type="scientific">Vreelandella halophila</name>
    <dbReference type="NCBI Taxonomy" id="86177"/>
    <lineage>
        <taxon>Bacteria</taxon>
        <taxon>Pseudomonadati</taxon>
        <taxon>Pseudomonadota</taxon>
        <taxon>Gammaproteobacteria</taxon>
        <taxon>Oceanospirillales</taxon>
        <taxon>Halomonadaceae</taxon>
        <taxon>Vreelandella</taxon>
    </lineage>
</organism>
<dbReference type="AlphaFoldDB" id="A0A9X5B3T6"/>
<reference evidence="2 3" key="1">
    <citation type="submission" date="2019-11" db="EMBL/GenBank/DDBJ databases">
        <title>Genome sequences of 17 halophilic strains isolated from different environments.</title>
        <authorList>
            <person name="Furrow R.E."/>
        </authorList>
    </citation>
    <scope>NUCLEOTIDE SEQUENCE [LARGE SCALE GENOMIC DNA]</scope>
    <source>
        <strain evidence="2 3">22507_15_FS</strain>
    </source>
</reference>
<evidence type="ECO:0000256" key="1">
    <source>
        <dbReference type="SAM" id="Phobius"/>
    </source>
</evidence>
<feature type="transmembrane region" description="Helical" evidence="1">
    <location>
        <begin position="105"/>
        <end position="123"/>
    </location>
</feature>
<feature type="transmembrane region" description="Helical" evidence="1">
    <location>
        <begin position="12"/>
        <end position="29"/>
    </location>
</feature>
<protein>
    <recommendedName>
        <fullName evidence="4">DoxX protein</fullName>
    </recommendedName>
</protein>
<keyword evidence="1" id="KW-0472">Membrane</keyword>
<evidence type="ECO:0008006" key="4">
    <source>
        <dbReference type="Google" id="ProtNLM"/>
    </source>
</evidence>
<name>A0A9X5B3T6_9GAMM</name>
<dbReference type="Proteomes" id="UP000460751">
    <property type="component" value="Unassembled WGS sequence"/>
</dbReference>
<dbReference type="OrthoDB" id="7355622at2"/>
<keyword evidence="1" id="KW-0812">Transmembrane</keyword>